<dbReference type="RefSeq" id="WP_045708930.1">
    <property type="nucleotide sequence ID" value="NZ_CP163445.1"/>
</dbReference>
<gene>
    <name evidence="1" type="ORF">AB2U05_15985</name>
</gene>
<reference evidence="1" key="1">
    <citation type="submission" date="2024-07" db="EMBL/GenBank/DDBJ databases">
        <authorList>
            <person name="Yu S.T."/>
        </authorList>
    </citation>
    <scope>NUCLEOTIDE SEQUENCE</scope>
    <source>
        <strain evidence="1">Y1</strain>
    </source>
</reference>
<protein>
    <submittedName>
        <fullName evidence="1">Uncharacterized protein</fullName>
    </submittedName>
</protein>
<name>A0AB39TKS7_9ACTN</name>
<evidence type="ECO:0000313" key="1">
    <source>
        <dbReference type="EMBL" id="XDQ79855.1"/>
    </source>
</evidence>
<accession>A0AB39TKS7</accession>
<dbReference type="AlphaFoldDB" id="A0AB39TKS7"/>
<sequence>MSRRPITPDDPRMHDYTPDHITVLLRELRKRGTPHGLLWGSATPSDTTIDGRVLVDFGHSPVSTLLNLLHLLRDLDRDQPWEQPR</sequence>
<organism evidence="1">
    <name type="scientific">Streptomyces sp. Y1</name>
    <dbReference type="NCBI Taxonomy" id="3238634"/>
    <lineage>
        <taxon>Bacteria</taxon>
        <taxon>Bacillati</taxon>
        <taxon>Actinomycetota</taxon>
        <taxon>Actinomycetes</taxon>
        <taxon>Kitasatosporales</taxon>
        <taxon>Streptomycetaceae</taxon>
        <taxon>Streptomyces</taxon>
    </lineage>
</organism>
<proteinExistence type="predicted"/>
<dbReference type="EMBL" id="CP163445">
    <property type="protein sequence ID" value="XDQ79855.1"/>
    <property type="molecule type" value="Genomic_DNA"/>
</dbReference>